<proteinExistence type="predicted"/>
<dbReference type="AlphaFoldDB" id="A0A2T4JUZ2"/>
<organism evidence="2 3">
    <name type="scientific">Cereibacter changlensis JA139</name>
    <dbReference type="NCBI Taxonomy" id="1188249"/>
    <lineage>
        <taxon>Bacteria</taxon>
        <taxon>Pseudomonadati</taxon>
        <taxon>Pseudomonadota</taxon>
        <taxon>Alphaproteobacteria</taxon>
        <taxon>Rhodobacterales</taxon>
        <taxon>Paracoccaceae</taxon>
        <taxon>Cereibacter</taxon>
    </lineage>
</organism>
<dbReference type="InterPro" id="IPR046575">
    <property type="entry name" value="DUF6635"/>
</dbReference>
<keyword evidence="1" id="KW-1133">Transmembrane helix</keyword>
<reference evidence="2 3" key="1">
    <citation type="submission" date="2018-03" db="EMBL/GenBank/DDBJ databases">
        <title>Cereibacter changlensis.</title>
        <authorList>
            <person name="Meyer T.E."/>
            <person name="Miller S."/>
            <person name="Lodha T."/>
            <person name="Gandham S."/>
            <person name="Chintalapati S."/>
            <person name="Chintalapati V.R."/>
        </authorList>
    </citation>
    <scope>NUCLEOTIDE SEQUENCE [LARGE SCALE GENOMIC DNA]</scope>
    <source>
        <strain evidence="2 3">JA139</strain>
    </source>
</reference>
<evidence type="ECO:0000256" key="1">
    <source>
        <dbReference type="SAM" id="Phobius"/>
    </source>
</evidence>
<dbReference type="EMBL" id="PZKG01000041">
    <property type="protein sequence ID" value="PTE21714.1"/>
    <property type="molecule type" value="Genomic_DNA"/>
</dbReference>
<keyword evidence="3" id="KW-1185">Reference proteome</keyword>
<protein>
    <submittedName>
        <fullName evidence="2">Uncharacterized protein</fullName>
    </submittedName>
</protein>
<keyword evidence="1" id="KW-0812">Transmembrane</keyword>
<dbReference type="OrthoDB" id="9342581at2"/>
<sequence>MTPAPDADAALIAAAQGYFAARRAMVPGFVSRTFGLRGTLRLHRQALGLDILRAPVNVMLAPVLILTRLSALASRKAGWSRLADWLGRRRILLATDVARATERRIVVDLLQLPWADAAGRSERDALAEAMLAEPALRALIARRLEAGIEARVARTLGEYSGARAAVAEMTTAMGTLGAGAIAFQALTPGMISLAPALAAILAQQAALAAFPLGGLLGSMWYGLFPAAASPWLSGAVILGLMLTGALAAAFAGIVADPVQTALGIHRRRLLRLIDALEDEFTGSGRRAFAAREHYFARLLDLADAGLATLRMFRG</sequence>
<dbReference type="Proteomes" id="UP000241010">
    <property type="component" value="Unassembled WGS sequence"/>
</dbReference>
<comment type="caution">
    <text evidence="2">The sequence shown here is derived from an EMBL/GenBank/DDBJ whole genome shotgun (WGS) entry which is preliminary data.</text>
</comment>
<feature type="transmembrane region" description="Helical" evidence="1">
    <location>
        <begin position="196"/>
        <end position="223"/>
    </location>
</feature>
<dbReference type="RefSeq" id="WP_107663947.1">
    <property type="nucleotide sequence ID" value="NZ_PZKG01000041.1"/>
</dbReference>
<feature type="transmembrane region" description="Helical" evidence="1">
    <location>
        <begin position="235"/>
        <end position="258"/>
    </location>
</feature>
<name>A0A2T4JUZ2_9RHOB</name>
<accession>A0A2T4JUZ2</accession>
<keyword evidence="1" id="KW-0472">Membrane</keyword>
<evidence type="ECO:0000313" key="2">
    <source>
        <dbReference type="EMBL" id="PTE21714.1"/>
    </source>
</evidence>
<evidence type="ECO:0000313" key="3">
    <source>
        <dbReference type="Proteomes" id="UP000241010"/>
    </source>
</evidence>
<gene>
    <name evidence="2" type="ORF">C5F48_10930</name>
</gene>
<dbReference type="Pfam" id="PF20340">
    <property type="entry name" value="DUF6635"/>
    <property type="match status" value="1"/>
</dbReference>